<dbReference type="STRING" id="7398.A0A1B0ACG0"/>
<evidence type="ECO:0000313" key="2">
    <source>
        <dbReference type="Proteomes" id="UP000092445"/>
    </source>
</evidence>
<dbReference type="VEuPathDB" id="VectorBase:GPAI041074"/>
<evidence type="ECO:0000313" key="1">
    <source>
        <dbReference type="EnsemblMetazoa" id="GPAI041074-PA"/>
    </source>
</evidence>
<name>A0A1B0ACG0_GLOPL</name>
<accession>A0A1B0ACG0</accession>
<sequence>MSTKFLPSVSAQTLAQQFFSSNGECHHPEHASVIITPADNSSARSYLAGFNTGEKHDNSAEFQRDHINDEVIDLARCKCSNTTPNQECKLRAQINNAEEQKMNTNFLHKVTLLHRKLGGINVKGTKETVNYDRIKLIVEKFRSDNNVQSKLITKNEEEKEIMVSNQKYEELINLKNIVSKHCDNLHNGFVKVNYQIVAVKHTIDIQNNNIGIISGYQQT</sequence>
<protein>
    <submittedName>
        <fullName evidence="1">Uncharacterized protein</fullName>
    </submittedName>
</protein>
<reference evidence="1" key="2">
    <citation type="submission" date="2020-05" db="UniProtKB">
        <authorList>
            <consortium name="EnsemblMetazoa"/>
        </authorList>
    </citation>
    <scope>IDENTIFICATION</scope>
    <source>
        <strain evidence="1">IAEA</strain>
    </source>
</reference>
<dbReference type="Proteomes" id="UP000092445">
    <property type="component" value="Unassembled WGS sequence"/>
</dbReference>
<reference evidence="2" key="1">
    <citation type="submission" date="2014-03" db="EMBL/GenBank/DDBJ databases">
        <authorList>
            <person name="Aksoy S."/>
            <person name="Warren W."/>
            <person name="Wilson R.K."/>
        </authorList>
    </citation>
    <scope>NUCLEOTIDE SEQUENCE [LARGE SCALE GENOMIC DNA]</scope>
    <source>
        <strain evidence="2">IAEA</strain>
    </source>
</reference>
<dbReference type="EnsemblMetazoa" id="GPAI041074-RA">
    <property type="protein sequence ID" value="GPAI041074-PA"/>
    <property type="gene ID" value="GPAI041074"/>
</dbReference>
<keyword evidence="2" id="KW-1185">Reference proteome</keyword>
<organism evidence="1 2">
    <name type="scientific">Glossina pallidipes</name>
    <name type="common">Tsetse fly</name>
    <dbReference type="NCBI Taxonomy" id="7398"/>
    <lineage>
        <taxon>Eukaryota</taxon>
        <taxon>Metazoa</taxon>
        <taxon>Ecdysozoa</taxon>
        <taxon>Arthropoda</taxon>
        <taxon>Hexapoda</taxon>
        <taxon>Insecta</taxon>
        <taxon>Pterygota</taxon>
        <taxon>Neoptera</taxon>
        <taxon>Endopterygota</taxon>
        <taxon>Diptera</taxon>
        <taxon>Brachycera</taxon>
        <taxon>Muscomorpha</taxon>
        <taxon>Hippoboscoidea</taxon>
        <taxon>Glossinidae</taxon>
        <taxon>Glossina</taxon>
    </lineage>
</organism>
<dbReference type="AlphaFoldDB" id="A0A1B0ACG0"/>
<proteinExistence type="predicted"/>